<name>A0ABR1CAP0_NECAM</name>
<proteinExistence type="predicted"/>
<protein>
    <submittedName>
        <fullName evidence="1">Uncharacterized protein</fullName>
    </submittedName>
</protein>
<organism evidence="1 2">
    <name type="scientific">Necator americanus</name>
    <name type="common">Human hookworm</name>
    <dbReference type="NCBI Taxonomy" id="51031"/>
    <lineage>
        <taxon>Eukaryota</taxon>
        <taxon>Metazoa</taxon>
        <taxon>Ecdysozoa</taxon>
        <taxon>Nematoda</taxon>
        <taxon>Chromadorea</taxon>
        <taxon>Rhabditida</taxon>
        <taxon>Rhabditina</taxon>
        <taxon>Rhabditomorpha</taxon>
        <taxon>Strongyloidea</taxon>
        <taxon>Ancylostomatidae</taxon>
        <taxon>Bunostominae</taxon>
        <taxon>Necator</taxon>
    </lineage>
</organism>
<evidence type="ECO:0000313" key="1">
    <source>
        <dbReference type="EMBL" id="KAK6734738.1"/>
    </source>
</evidence>
<dbReference type="Proteomes" id="UP001303046">
    <property type="component" value="Unassembled WGS sequence"/>
</dbReference>
<evidence type="ECO:0000313" key="2">
    <source>
        <dbReference type="Proteomes" id="UP001303046"/>
    </source>
</evidence>
<comment type="caution">
    <text evidence="1">The sequence shown here is derived from an EMBL/GenBank/DDBJ whole genome shotgun (WGS) entry which is preliminary data.</text>
</comment>
<reference evidence="1 2" key="1">
    <citation type="submission" date="2023-08" db="EMBL/GenBank/DDBJ databases">
        <title>A Necator americanus chromosomal reference genome.</title>
        <authorList>
            <person name="Ilik V."/>
            <person name="Petrzelkova K.J."/>
            <person name="Pardy F."/>
            <person name="Fuh T."/>
            <person name="Niatou-Singa F.S."/>
            <person name="Gouil Q."/>
            <person name="Baker L."/>
            <person name="Ritchie M.E."/>
            <person name="Jex A.R."/>
            <person name="Gazzola D."/>
            <person name="Li H."/>
            <person name="Toshio Fujiwara R."/>
            <person name="Zhan B."/>
            <person name="Aroian R.V."/>
            <person name="Pafco B."/>
            <person name="Schwarz E.M."/>
        </authorList>
    </citation>
    <scope>NUCLEOTIDE SEQUENCE [LARGE SCALE GENOMIC DNA]</scope>
    <source>
        <strain evidence="1 2">Aroian</strain>
        <tissue evidence="1">Whole animal</tissue>
    </source>
</reference>
<accession>A0ABR1CAP0</accession>
<gene>
    <name evidence="1" type="primary">Necator_chrII.g5916</name>
    <name evidence="1" type="ORF">RB195_018123</name>
</gene>
<sequence length="74" mass="8044">MLTYEVECKKKIGCIVHLSSAAPALGLNSLFDVLHKRDEDYRGMAPEACEMDSVTSYSHLKAKKSGAANTNAAR</sequence>
<keyword evidence="2" id="KW-1185">Reference proteome</keyword>
<dbReference type="EMBL" id="JAVFWL010000002">
    <property type="protein sequence ID" value="KAK6734738.1"/>
    <property type="molecule type" value="Genomic_DNA"/>
</dbReference>